<dbReference type="RefSeq" id="XP_954400.1">
    <property type="nucleotide sequence ID" value="XM_949307.1"/>
</dbReference>
<dbReference type="Proteomes" id="UP000001950">
    <property type="component" value="Chromosome 1"/>
</dbReference>
<feature type="chain" id="PRO_5012791098" evidence="2">
    <location>
        <begin position="16"/>
        <end position="138"/>
    </location>
</feature>
<feature type="signal peptide" evidence="2">
    <location>
        <begin position="1"/>
        <end position="15"/>
    </location>
</feature>
<feature type="region of interest" description="Disordered" evidence="1">
    <location>
        <begin position="63"/>
        <end position="138"/>
    </location>
</feature>
<dbReference type="EMBL" id="CR940347">
    <property type="protein sequence ID" value="CAI73723.1"/>
    <property type="molecule type" value="Genomic_DNA"/>
</dbReference>
<dbReference type="GeneID" id="3863536"/>
<feature type="compositionally biased region" description="Acidic residues" evidence="1">
    <location>
        <begin position="126"/>
        <end position="138"/>
    </location>
</feature>
<dbReference type="KEGG" id="tan:TA21205"/>
<keyword evidence="4" id="KW-1185">Reference proteome</keyword>
<name>Q4UGR6_THEAN</name>
<proteinExistence type="predicted"/>
<accession>Q4UGR6</accession>
<organism evidence="3 4">
    <name type="scientific">Theileria annulata</name>
    <dbReference type="NCBI Taxonomy" id="5874"/>
    <lineage>
        <taxon>Eukaryota</taxon>
        <taxon>Sar</taxon>
        <taxon>Alveolata</taxon>
        <taxon>Apicomplexa</taxon>
        <taxon>Aconoidasida</taxon>
        <taxon>Piroplasmida</taxon>
        <taxon>Theileriidae</taxon>
        <taxon>Theileria</taxon>
    </lineage>
</organism>
<gene>
    <name evidence="3" type="ORF">TA21205</name>
</gene>
<dbReference type="AlphaFoldDB" id="Q4UGR6"/>
<evidence type="ECO:0000256" key="1">
    <source>
        <dbReference type="SAM" id="MobiDB-lite"/>
    </source>
</evidence>
<feature type="compositionally biased region" description="Basic and acidic residues" evidence="1">
    <location>
        <begin position="92"/>
        <end position="125"/>
    </location>
</feature>
<evidence type="ECO:0000256" key="2">
    <source>
        <dbReference type="SAM" id="SignalP"/>
    </source>
</evidence>
<feature type="compositionally biased region" description="Pro residues" evidence="1">
    <location>
        <begin position="68"/>
        <end position="80"/>
    </location>
</feature>
<dbReference type="STRING" id="5874.Q4UGR6"/>
<dbReference type="InParanoid" id="Q4UGR6"/>
<reference evidence="3 4" key="1">
    <citation type="journal article" date="2005" name="Science">
        <title>Genome of the host-cell transforming parasite Theileria annulata compared with T. parva.</title>
        <authorList>
            <person name="Pain A."/>
            <person name="Renauld H."/>
            <person name="Berriman M."/>
            <person name="Murphy L."/>
            <person name="Yeats C.A."/>
            <person name="Weir W."/>
            <person name="Kerhornou A."/>
            <person name="Aslett M."/>
            <person name="Bishop R."/>
            <person name="Bouchier C."/>
            <person name="Cochet M."/>
            <person name="Coulson R.M.R."/>
            <person name="Cronin A."/>
            <person name="de Villiers E.P."/>
            <person name="Fraser A."/>
            <person name="Fosker N."/>
            <person name="Gardner M."/>
            <person name="Goble A."/>
            <person name="Griffiths-Jones S."/>
            <person name="Harris D.E."/>
            <person name="Katzer F."/>
            <person name="Larke N."/>
            <person name="Lord A."/>
            <person name="Maser P."/>
            <person name="McKellar S."/>
            <person name="Mooney P."/>
            <person name="Morton F."/>
            <person name="Nene V."/>
            <person name="O'Neil S."/>
            <person name="Price C."/>
            <person name="Quail M.A."/>
            <person name="Rabbinowitsch E."/>
            <person name="Rawlings N.D."/>
            <person name="Rutter S."/>
            <person name="Saunders D."/>
            <person name="Seeger K."/>
            <person name="Shah T."/>
            <person name="Squares R."/>
            <person name="Squares S."/>
            <person name="Tivey A."/>
            <person name="Walker A.R."/>
            <person name="Woodward J."/>
            <person name="Dobbelaere D.A.E."/>
            <person name="Langsley G."/>
            <person name="Rajandream M.A."/>
            <person name="McKeever D."/>
            <person name="Shiels B."/>
            <person name="Tait A."/>
            <person name="Barrell B.G."/>
            <person name="Hall N."/>
        </authorList>
    </citation>
    <scope>NUCLEOTIDE SEQUENCE [LARGE SCALE GENOMIC DNA]</scope>
    <source>
        <strain evidence="4">Ankara</strain>
    </source>
</reference>
<evidence type="ECO:0000313" key="3">
    <source>
        <dbReference type="EMBL" id="CAI73723.1"/>
    </source>
</evidence>
<evidence type="ECO:0000313" key="4">
    <source>
        <dbReference type="Proteomes" id="UP000001950"/>
    </source>
</evidence>
<protein>
    <submittedName>
        <fullName evidence="3">Uncharacterized protein</fullName>
    </submittedName>
</protein>
<sequence length="138" mass="15803">MKILKFLTLSLVVFGVRNGITQDLEEITEKSLRSLNKDLRPENRKLFLSFLGNIFKPIIRGIANVVSPPDPPPPPPPPQPQIIYQTVPPKPEPNKEVKKEEPKKEESKNTEVKPEKDKKAEKDEHQDEEEDDGDEDEE</sequence>
<dbReference type="eggNOG" id="ENOG502QXT6">
    <property type="taxonomic scope" value="Eukaryota"/>
</dbReference>
<dbReference type="VEuPathDB" id="PiroplasmaDB:TA21205"/>
<keyword evidence="2" id="KW-0732">Signal</keyword>